<protein>
    <submittedName>
        <fullName evidence="1">Uncharacterized protein</fullName>
    </submittedName>
</protein>
<dbReference type="RefSeq" id="WP_118339832.1">
    <property type="nucleotide sequence ID" value="NZ_CABJBY010000002.1"/>
</dbReference>
<organism evidence="1 2">
    <name type="scientific">Enterococcus asini</name>
    <dbReference type="NCBI Taxonomy" id="57732"/>
    <lineage>
        <taxon>Bacteria</taxon>
        <taxon>Bacillati</taxon>
        <taxon>Bacillota</taxon>
        <taxon>Bacilli</taxon>
        <taxon>Lactobacillales</taxon>
        <taxon>Enterococcaceae</taxon>
        <taxon>Enterococcus</taxon>
    </lineage>
</organism>
<dbReference type="AlphaFoldDB" id="A0AAW8U1E0"/>
<proteinExistence type="predicted"/>
<reference evidence="1" key="1">
    <citation type="submission" date="2023-03" db="EMBL/GenBank/DDBJ databases">
        <authorList>
            <person name="Shen W."/>
            <person name="Cai J."/>
        </authorList>
    </citation>
    <scope>NUCLEOTIDE SEQUENCE</scope>
    <source>
        <strain evidence="1">B226-2</strain>
    </source>
</reference>
<evidence type="ECO:0000313" key="2">
    <source>
        <dbReference type="Proteomes" id="UP001256711"/>
    </source>
</evidence>
<name>A0AAW8U1E0_9ENTE</name>
<accession>A0AAW8U1E0</accession>
<dbReference type="Proteomes" id="UP001256711">
    <property type="component" value="Unassembled WGS sequence"/>
</dbReference>
<gene>
    <name evidence="1" type="ORF">P7H43_04530</name>
</gene>
<dbReference type="EMBL" id="JARQBJ010000002">
    <property type="protein sequence ID" value="MDT2809740.1"/>
    <property type="molecule type" value="Genomic_DNA"/>
</dbReference>
<comment type="caution">
    <text evidence="1">The sequence shown here is derived from an EMBL/GenBank/DDBJ whole genome shotgun (WGS) entry which is preliminary data.</text>
</comment>
<sequence>MQKYIDYLRGLSDQALTESVENIFYNDSTDGQALAGNEIVAQLIQSEALPLAAFEKAALLEFVWRGLTIDQEQLRIQLHGDYGVDLKKEVVDERSTRELN</sequence>
<evidence type="ECO:0000313" key="1">
    <source>
        <dbReference type="EMBL" id="MDT2809740.1"/>
    </source>
</evidence>